<reference evidence="1" key="1">
    <citation type="submission" date="2020-06" db="EMBL/GenBank/DDBJ databases">
        <title>Unique genomic features of the anaerobic methanotrophic archaea.</title>
        <authorList>
            <person name="Chadwick G.L."/>
            <person name="Skennerton C.T."/>
            <person name="Laso-Perez R."/>
            <person name="Leu A.O."/>
            <person name="Speth D.R."/>
            <person name="Yu H."/>
            <person name="Morgan-Lang C."/>
            <person name="Hatzenpichler R."/>
            <person name="Goudeau D."/>
            <person name="Malmstrom R."/>
            <person name="Brazelton W.J."/>
            <person name="Woyke T."/>
            <person name="Hallam S.J."/>
            <person name="Tyson G.W."/>
            <person name="Wegener G."/>
            <person name="Boetius A."/>
            <person name="Orphan V."/>
        </authorList>
    </citation>
    <scope>NUCLEOTIDE SEQUENCE</scope>
</reference>
<protein>
    <submittedName>
        <fullName evidence="1">Uncharacterized protein</fullName>
    </submittedName>
</protein>
<gene>
    <name evidence="1" type="ORF">HNLOENAD_00016</name>
</gene>
<proteinExistence type="predicted"/>
<accession>A0A7G9YYY2</accession>
<name>A0A7G9YYY2_9EURY</name>
<sequence>MEKYRKLYKGYSPILFWHSIDRRDEGEKGRGIIMLTTNLSLKRKLYQRNIKEV</sequence>
<evidence type="ECO:0000313" key="1">
    <source>
        <dbReference type="EMBL" id="QNO53216.1"/>
    </source>
</evidence>
<organism evidence="1">
    <name type="scientific">Candidatus Methanophagaceae archaeon ANME-1 ERB6</name>
    <dbReference type="NCBI Taxonomy" id="2759912"/>
    <lineage>
        <taxon>Archaea</taxon>
        <taxon>Methanobacteriati</taxon>
        <taxon>Methanobacteriota</taxon>
        <taxon>Stenosarchaea group</taxon>
        <taxon>Methanomicrobia</taxon>
        <taxon>Candidatus Methanophagales</taxon>
        <taxon>Candidatus Methanophagaceae</taxon>
    </lineage>
</organism>
<dbReference type="EMBL" id="MT631534">
    <property type="protein sequence ID" value="QNO53216.1"/>
    <property type="molecule type" value="Genomic_DNA"/>
</dbReference>
<dbReference type="AlphaFoldDB" id="A0A7G9YYY2"/>